<organism evidence="2 3">
    <name type="scientific">Dreissena polymorpha</name>
    <name type="common">Zebra mussel</name>
    <name type="synonym">Mytilus polymorpha</name>
    <dbReference type="NCBI Taxonomy" id="45954"/>
    <lineage>
        <taxon>Eukaryota</taxon>
        <taxon>Metazoa</taxon>
        <taxon>Spiralia</taxon>
        <taxon>Lophotrochozoa</taxon>
        <taxon>Mollusca</taxon>
        <taxon>Bivalvia</taxon>
        <taxon>Autobranchia</taxon>
        <taxon>Heteroconchia</taxon>
        <taxon>Euheterodonta</taxon>
        <taxon>Imparidentia</taxon>
        <taxon>Neoheterodontei</taxon>
        <taxon>Myida</taxon>
        <taxon>Dreissenoidea</taxon>
        <taxon>Dreissenidae</taxon>
        <taxon>Dreissena</taxon>
    </lineage>
</organism>
<dbReference type="EMBL" id="JAIWYP010000003">
    <property type="protein sequence ID" value="KAH3853944.1"/>
    <property type="molecule type" value="Genomic_DNA"/>
</dbReference>
<feature type="region of interest" description="Disordered" evidence="1">
    <location>
        <begin position="26"/>
        <end position="94"/>
    </location>
</feature>
<dbReference type="Proteomes" id="UP000828390">
    <property type="component" value="Unassembled WGS sequence"/>
</dbReference>
<sequence length="94" mass="11011">MRINRRSKRRRSTIIRVKRIKRWGARVRGGTTGGGQEEGRRIKRRGCKMRRSKRMKMMRIKSRGDRVGEGRSTGGGKTTGQDEEKQEKKDQEDH</sequence>
<comment type="caution">
    <text evidence="2">The sequence shown here is derived from an EMBL/GenBank/DDBJ whole genome shotgun (WGS) entry which is preliminary data.</text>
</comment>
<proteinExistence type="predicted"/>
<evidence type="ECO:0000313" key="3">
    <source>
        <dbReference type="Proteomes" id="UP000828390"/>
    </source>
</evidence>
<evidence type="ECO:0000313" key="2">
    <source>
        <dbReference type="EMBL" id="KAH3853944.1"/>
    </source>
</evidence>
<dbReference type="AlphaFoldDB" id="A0A9D4L9U8"/>
<protein>
    <submittedName>
        <fullName evidence="2">Uncharacterized protein</fullName>
    </submittedName>
</protein>
<evidence type="ECO:0000256" key="1">
    <source>
        <dbReference type="SAM" id="MobiDB-lite"/>
    </source>
</evidence>
<accession>A0A9D4L9U8</accession>
<reference evidence="2" key="2">
    <citation type="submission" date="2020-11" db="EMBL/GenBank/DDBJ databases">
        <authorList>
            <person name="McCartney M.A."/>
            <person name="Auch B."/>
            <person name="Kono T."/>
            <person name="Mallez S."/>
            <person name="Becker A."/>
            <person name="Gohl D.M."/>
            <person name="Silverstein K.A.T."/>
            <person name="Koren S."/>
            <person name="Bechman K.B."/>
            <person name="Herman A."/>
            <person name="Abrahante J.E."/>
            <person name="Garbe J."/>
        </authorList>
    </citation>
    <scope>NUCLEOTIDE SEQUENCE</scope>
    <source>
        <strain evidence="2">Duluth1</strain>
        <tissue evidence="2">Whole animal</tissue>
    </source>
</reference>
<gene>
    <name evidence="2" type="ORF">DPMN_096482</name>
</gene>
<feature type="compositionally biased region" description="Basic residues" evidence="1">
    <location>
        <begin position="41"/>
        <end position="61"/>
    </location>
</feature>
<name>A0A9D4L9U8_DREPO</name>
<keyword evidence="3" id="KW-1185">Reference proteome</keyword>
<reference evidence="2" key="1">
    <citation type="journal article" date="2019" name="bioRxiv">
        <title>The Genome of the Zebra Mussel, Dreissena polymorpha: A Resource for Invasive Species Research.</title>
        <authorList>
            <person name="McCartney M.A."/>
            <person name="Auch B."/>
            <person name="Kono T."/>
            <person name="Mallez S."/>
            <person name="Zhang Y."/>
            <person name="Obille A."/>
            <person name="Becker A."/>
            <person name="Abrahante J.E."/>
            <person name="Garbe J."/>
            <person name="Badalamenti J.P."/>
            <person name="Herman A."/>
            <person name="Mangelson H."/>
            <person name="Liachko I."/>
            <person name="Sullivan S."/>
            <person name="Sone E.D."/>
            <person name="Koren S."/>
            <person name="Silverstein K.A.T."/>
            <person name="Beckman K.B."/>
            <person name="Gohl D.M."/>
        </authorList>
    </citation>
    <scope>NUCLEOTIDE SEQUENCE</scope>
    <source>
        <strain evidence="2">Duluth1</strain>
        <tissue evidence="2">Whole animal</tissue>
    </source>
</reference>
<feature type="compositionally biased region" description="Basic and acidic residues" evidence="1">
    <location>
        <begin position="80"/>
        <end position="94"/>
    </location>
</feature>